<dbReference type="GO" id="GO:0019693">
    <property type="term" value="P:ribose phosphate metabolic process"/>
    <property type="evidence" value="ECO:0007669"/>
    <property type="project" value="TreeGrafter"/>
</dbReference>
<dbReference type="Pfam" id="PF00293">
    <property type="entry name" value="NUDIX"/>
    <property type="match status" value="1"/>
</dbReference>
<dbReference type="PANTHER" id="PTHR11839">
    <property type="entry name" value="UDP/ADP-SUGAR PYROPHOSPHATASE"/>
    <property type="match status" value="1"/>
</dbReference>
<dbReference type="InterPro" id="IPR015797">
    <property type="entry name" value="NUDIX_hydrolase-like_dom_sf"/>
</dbReference>
<dbReference type="Proteomes" id="UP000199058">
    <property type="component" value="Unassembled WGS sequence"/>
</dbReference>
<name>A0A1I1FKJ7_9GAMM</name>
<evidence type="ECO:0000256" key="2">
    <source>
        <dbReference type="ARBA" id="ARBA00022801"/>
    </source>
</evidence>
<evidence type="ECO:0000259" key="3">
    <source>
        <dbReference type="PROSITE" id="PS51462"/>
    </source>
</evidence>
<reference evidence="4 5" key="1">
    <citation type="submission" date="2016-10" db="EMBL/GenBank/DDBJ databases">
        <authorList>
            <person name="de Groot N.N."/>
        </authorList>
    </citation>
    <scope>NUCLEOTIDE SEQUENCE [LARGE SCALE GENOMIC DNA]</scope>
    <source>
        <strain evidence="4 5">DSM 18438</strain>
    </source>
</reference>
<proteinExistence type="predicted"/>
<dbReference type="SUPFAM" id="SSF55811">
    <property type="entry name" value="Nudix"/>
    <property type="match status" value="1"/>
</dbReference>
<sequence length="194" mass="21772">MPVRPSILQRKIVAQTRLFKVEEMHLEFANGAKRHYERLVSQGLGAVMVVAVNDQGEVVLIREYAGGMHDYVLALPKGLVEVGEDLLVAANRELMEETGYGARQLEPLTQLSLAPNYMGHKMQVVLARDLYPCKLEGDEPEPLEVELHPLDKISDLLGRDDFHEGRSIAALFIAQERLKQEDWSGKDWQELGGA</sequence>
<comment type="cofactor">
    <cofactor evidence="1">
        <name>Mg(2+)</name>
        <dbReference type="ChEBI" id="CHEBI:18420"/>
    </cofactor>
</comment>
<protein>
    <submittedName>
        <fullName evidence="4">ADP-ribose diphosphatase</fullName>
    </submittedName>
</protein>
<dbReference type="CDD" id="cd24156">
    <property type="entry name" value="NUDIX_ADPRase_NudE"/>
    <property type="match status" value="1"/>
</dbReference>
<dbReference type="EMBL" id="FOLH01000002">
    <property type="protein sequence ID" value="SFC00029.1"/>
    <property type="molecule type" value="Genomic_DNA"/>
</dbReference>
<evidence type="ECO:0000313" key="5">
    <source>
        <dbReference type="Proteomes" id="UP000199058"/>
    </source>
</evidence>
<feature type="domain" description="Nudix hydrolase" evidence="3">
    <location>
        <begin position="41"/>
        <end position="175"/>
    </location>
</feature>
<accession>A0A1I1FKJ7</accession>
<dbReference type="GO" id="GO:0005829">
    <property type="term" value="C:cytosol"/>
    <property type="evidence" value="ECO:0007669"/>
    <property type="project" value="TreeGrafter"/>
</dbReference>
<dbReference type="NCBIfam" id="NF008736">
    <property type="entry name" value="PRK11762.1"/>
    <property type="match status" value="1"/>
</dbReference>
<organism evidence="4 5">
    <name type="scientific">Marinospirillum celere</name>
    <dbReference type="NCBI Taxonomy" id="1122252"/>
    <lineage>
        <taxon>Bacteria</taxon>
        <taxon>Pseudomonadati</taxon>
        <taxon>Pseudomonadota</taxon>
        <taxon>Gammaproteobacteria</taxon>
        <taxon>Oceanospirillales</taxon>
        <taxon>Oceanospirillaceae</taxon>
        <taxon>Marinospirillum</taxon>
    </lineage>
</organism>
<dbReference type="OrthoDB" id="9806150at2"/>
<dbReference type="Gene3D" id="3.90.79.10">
    <property type="entry name" value="Nucleoside Triphosphate Pyrophosphohydrolase"/>
    <property type="match status" value="1"/>
</dbReference>
<keyword evidence="2" id="KW-0378">Hydrolase</keyword>
<gene>
    <name evidence="4" type="ORF">SAMN05660443_1080</name>
</gene>
<dbReference type="AlphaFoldDB" id="A0A1I1FKJ7"/>
<dbReference type="InterPro" id="IPR020084">
    <property type="entry name" value="NUDIX_hydrolase_CS"/>
</dbReference>
<dbReference type="STRING" id="1122252.SAMN05660443_1080"/>
<dbReference type="PROSITE" id="PS51462">
    <property type="entry name" value="NUDIX"/>
    <property type="match status" value="1"/>
</dbReference>
<dbReference type="PANTHER" id="PTHR11839:SF12">
    <property type="entry name" value="ADP COMPOUNDS HYDROLASE NUDE"/>
    <property type="match status" value="1"/>
</dbReference>
<dbReference type="RefSeq" id="WP_091960340.1">
    <property type="nucleotide sequence ID" value="NZ_FOLH01000002.1"/>
</dbReference>
<evidence type="ECO:0000313" key="4">
    <source>
        <dbReference type="EMBL" id="SFC00029.1"/>
    </source>
</evidence>
<dbReference type="InterPro" id="IPR000086">
    <property type="entry name" value="NUDIX_hydrolase_dom"/>
</dbReference>
<dbReference type="FunFam" id="3.90.79.10:FF:000006">
    <property type="entry name" value="ADP compounds hydrolase NudE"/>
    <property type="match status" value="1"/>
</dbReference>
<dbReference type="GO" id="GO:0006753">
    <property type="term" value="P:nucleoside phosphate metabolic process"/>
    <property type="evidence" value="ECO:0007669"/>
    <property type="project" value="TreeGrafter"/>
</dbReference>
<dbReference type="PROSITE" id="PS00893">
    <property type="entry name" value="NUDIX_BOX"/>
    <property type="match status" value="1"/>
</dbReference>
<dbReference type="GO" id="GO:0019144">
    <property type="term" value="F:ADP-sugar diphosphatase activity"/>
    <property type="evidence" value="ECO:0007669"/>
    <property type="project" value="TreeGrafter"/>
</dbReference>
<keyword evidence="5" id="KW-1185">Reference proteome</keyword>
<evidence type="ECO:0000256" key="1">
    <source>
        <dbReference type="ARBA" id="ARBA00001946"/>
    </source>
</evidence>